<evidence type="ECO:0000259" key="5">
    <source>
        <dbReference type="Pfam" id="PF19300"/>
    </source>
</evidence>
<keyword evidence="3" id="KW-1003">Cell membrane</keyword>
<dbReference type="Pfam" id="PF19300">
    <property type="entry name" value="BPD_transp_1_N"/>
    <property type="match status" value="1"/>
</dbReference>
<keyword evidence="4" id="KW-0812">Transmembrane</keyword>
<feature type="non-terminal residue" evidence="6">
    <location>
        <position position="61"/>
    </location>
</feature>
<evidence type="ECO:0000256" key="1">
    <source>
        <dbReference type="ARBA" id="ARBA00004651"/>
    </source>
</evidence>
<keyword evidence="2" id="KW-0813">Transport</keyword>
<name>A0A383F3L0_9ZZZZ</name>
<protein>
    <recommendedName>
        <fullName evidence="5">ABC transporter type 1 GsiC-like N-terminal domain-containing protein</fullName>
    </recommendedName>
</protein>
<evidence type="ECO:0000256" key="4">
    <source>
        <dbReference type="SAM" id="Phobius"/>
    </source>
</evidence>
<sequence length="61" mass="7024">MIKYIIRRIIWMPILLLMVSLIVFGLGTYGPGDPVEVQLGNNYDEKTAQRIRDKMGLNDPF</sequence>
<dbReference type="AlphaFoldDB" id="A0A383F3L0"/>
<reference evidence="6" key="1">
    <citation type="submission" date="2018-05" db="EMBL/GenBank/DDBJ databases">
        <authorList>
            <person name="Lanie J.A."/>
            <person name="Ng W.-L."/>
            <person name="Kazmierczak K.M."/>
            <person name="Andrzejewski T.M."/>
            <person name="Davidsen T.M."/>
            <person name="Wayne K.J."/>
            <person name="Tettelin H."/>
            <person name="Glass J.I."/>
            <person name="Rusch D."/>
            <person name="Podicherti R."/>
            <person name="Tsui H.-C.T."/>
            <person name="Winkler M.E."/>
        </authorList>
    </citation>
    <scope>NUCLEOTIDE SEQUENCE</scope>
</reference>
<gene>
    <name evidence="6" type="ORF">METZ01_LOCUS516550</name>
</gene>
<evidence type="ECO:0000256" key="3">
    <source>
        <dbReference type="ARBA" id="ARBA00022475"/>
    </source>
</evidence>
<dbReference type="EMBL" id="UINC01231246">
    <property type="protein sequence ID" value="SVE63696.1"/>
    <property type="molecule type" value="Genomic_DNA"/>
</dbReference>
<keyword evidence="4" id="KW-1133">Transmembrane helix</keyword>
<evidence type="ECO:0000256" key="2">
    <source>
        <dbReference type="ARBA" id="ARBA00022448"/>
    </source>
</evidence>
<evidence type="ECO:0000313" key="6">
    <source>
        <dbReference type="EMBL" id="SVE63696.1"/>
    </source>
</evidence>
<organism evidence="6">
    <name type="scientific">marine metagenome</name>
    <dbReference type="NCBI Taxonomy" id="408172"/>
    <lineage>
        <taxon>unclassified sequences</taxon>
        <taxon>metagenomes</taxon>
        <taxon>ecological metagenomes</taxon>
    </lineage>
</organism>
<keyword evidence="4" id="KW-0472">Membrane</keyword>
<accession>A0A383F3L0</accession>
<feature type="domain" description="ABC transporter type 1 GsiC-like N-terminal" evidence="5">
    <location>
        <begin position="1"/>
        <end position="61"/>
    </location>
</feature>
<dbReference type="InterPro" id="IPR045621">
    <property type="entry name" value="BPD_transp_1_N"/>
</dbReference>
<dbReference type="GO" id="GO:0005886">
    <property type="term" value="C:plasma membrane"/>
    <property type="evidence" value="ECO:0007669"/>
    <property type="project" value="UniProtKB-SubCell"/>
</dbReference>
<proteinExistence type="predicted"/>
<feature type="transmembrane region" description="Helical" evidence="4">
    <location>
        <begin position="9"/>
        <end position="29"/>
    </location>
</feature>
<comment type="subcellular location">
    <subcellularLocation>
        <location evidence="1">Cell membrane</location>
        <topology evidence="1">Multi-pass membrane protein</topology>
    </subcellularLocation>
</comment>